<dbReference type="EMBL" id="BLAE01000003">
    <property type="protein sequence ID" value="GES06534.1"/>
    <property type="molecule type" value="Genomic_DNA"/>
</dbReference>
<name>A0A5M3WC92_9ACTN</name>
<evidence type="ECO:0000313" key="3">
    <source>
        <dbReference type="Proteomes" id="UP000331127"/>
    </source>
</evidence>
<proteinExistence type="predicted"/>
<dbReference type="Pfam" id="PF09084">
    <property type="entry name" value="NMT1"/>
    <property type="match status" value="1"/>
</dbReference>
<dbReference type="Gene3D" id="3.40.190.10">
    <property type="entry name" value="Periplasmic binding protein-like II"/>
    <property type="match status" value="2"/>
</dbReference>
<evidence type="ECO:0000313" key="2">
    <source>
        <dbReference type="EMBL" id="GES06534.1"/>
    </source>
</evidence>
<feature type="domain" description="SsuA/THI5-like" evidence="1">
    <location>
        <begin position="68"/>
        <end position="271"/>
    </location>
</feature>
<accession>A0A5M3WC92</accession>
<comment type="caution">
    <text evidence="2">The sequence shown here is derived from an EMBL/GenBank/DDBJ whole genome shotgun (WGS) entry which is preliminary data.</text>
</comment>
<evidence type="ECO:0000259" key="1">
    <source>
        <dbReference type="Pfam" id="PF09084"/>
    </source>
</evidence>
<dbReference type="InterPro" id="IPR015168">
    <property type="entry name" value="SsuA/THI5"/>
</dbReference>
<dbReference type="AlphaFoldDB" id="A0A5M3WC92"/>
<dbReference type="RefSeq" id="WP_170322239.1">
    <property type="nucleotide sequence ID" value="NZ_BAAAHL010000022.1"/>
</dbReference>
<gene>
    <name evidence="2" type="ORF">Amac_001290</name>
</gene>
<dbReference type="SUPFAM" id="SSF53850">
    <property type="entry name" value="Periplasmic binding protein-like II"/>
    <property type="match status" value="1"/>
</dbReference>
<organism evidence="2 3">
    <name type="scientific">Acrocarpospora macrocephala</name>
    <dbReference type="NCBI Taxonomy" id="150177"/>
    <lineage>
        <taxon>Bacteria</taxon>
        <taxon>Bacillati</taxon>
        <taxon>Actinomycetota</taxon>
        <taxon>Actinomycetes</taxon>
        <taxon>Streptosporangiales</taxon>
        <taxon>Streptosporangiaceae</taxon>
        <taxon>Acrocarpospora</taxon>
    </lineage>
</organism>
<dbReference type="Proteomes" id="UP000331127">
    <property type="component" value="Unassembled WGS sequence"/>
</dbReference>
<protein>
    <recommendedName>
        <fullName evidence="1">SsuA/THI5-like domain-containing protein</fullName>
    </recommendedName>
</protein>
<dbReference type="PANTHER" id="PTHR30024">
    <property type="entry name" value="ALIPHATIC SULFONATES-BINDING PROTEIN-RELATED"/>
    <property type="match status" value="1"/>
</dbReference>
<sequence>MIQRDVEISPASAATGPRRKGVTARLAALAVISVLAVGCGAGEGADRAASSEDGSLVVGVRNATVPQASLYWAAAKGYFKDAGLDLSIKAGEAAHSAQLVAGQVDLSMGAQGALFGVINSGKRVTAIYGSDSGISGWVVTSSDSVKTPTDCKSVTTATPGTVLYAWTRQLEKVYDVKWKITQLTTVPAIAANVIGGRTDCATGNVSFYQSGIDSGKLRVLLDPTDKSSLPPGWPALGVEDVFGGLPERLKEKKPAVERFLRAYDTALSDYLAADSKDIARTLISYDPQWAAVGSVDVLAEAVEKFKPLLSPDKGYISEDVWARTLAFYQTGGLDFLASDSSRFDYASAVDMSYYKAAIGE</sequence>
<keyword evidence="3" id="KW-1185">Reference proteome</keyword>
<reference evidence="2 3" key="1">
    <citation type="submission" date="2019-10" db="EMBL/GenBank/DDBJ databases">
        <title>Whole genome shotgun sequence of Acrocarpospora macrocephala NBRC 16266.</title>
        <authorList>
            <person name="Ichikawa N."/>
            <person name="Kimura A."/>
            <person name="Kitahashi Y."/>
            <person name="Komaki H."/>
            <person name="Oguchi A."/>
        </authorList>
    </citation>
    <scope>NUCLEOTIDE SEQUENCE [LARGE SCALE GENOMIC DNA]</scope>
    <source>
        <strain evidence="2 3">NBRC 16266</strain>
    </source>
</reference>